<dbReference type="Proteomes" id="UP000719412">
    <property type="component" value="Unassembled WGS sequence"/>
</dbReference>
<feature type="compositionally biased region" description="Basic and acidic residues" evidence="1">
    <location>
        <begin position="313"/>
        <end position="339"/>
    </location>
</feature>
<gene>
    <name evidence="3" type="ORF">GEV33_005736</name>
</gene>
<comment type="caution">
    <text evidence="3">The sequence shown here is derived from an EMBL/GenBank/DDBJ whole genome shotgun (WGS) entry which is preliminary data.</text>
</comment>
<dbReference type="PANTHER" id="PTHR21505:SF12">
    <property type="entry name" value="MADF DOMAIN-CONTAINING PROTEIN-RELATED"/>
    <property type="match status" value="1"/>
</dbReference>
<proteinExistence type="predicted"/>
<dbReference type="PROSITE" id="PS51029">
    <property type="entry name" value="MADF"/>
    <property type="match status" value="1"/>
</dbReference>
<evidence type="ECO:0000313" key="3">
    <source>
        <dbReference type="EMBL" id="KAH0817053.1"/>
    </source>
</evidence>
<reference evidence="3" key="1">
    <citation type="journal article" date="2020" name="J Insects Food Feed">
        <title>The yellow mealworm (Tenebrio molitor) genome: a resource for the emerging insects as food and feed industry.</title>
        <authorList>
            <person name="Eriksson T."/>
            <person name="Andere A."/>
            <person name="Kelstrup H."/>
            <person name="Emery V."/>
            <person name="Picard C."/>
        </authorList>
    </citation>
    <scope>NUCLEOTIDE SEQUENCE</scope>
    <source>
        <strain evidence="3">Stoneville</strain>
        <tissue evidence="3">Whole head</tissue>
    </source>
</reference>
<evidence type="ECO:0000313" key="4">
    <source>
        <dbReference type="Proteomes" id="UP000719412"/>
    </source>
</evidence>
<organism evidence="3 4">
    <name type="scientific">Tenebrio molitor</name>
    <name type="common">Yellow mealworm beetle</name>
    <dbReference type="NCBI Taxonomy" id="7067"/>
    <lineage>
        <taxon>Eukaryota</taxon>
        <taxon>Metazoa</taxon>
        <taxon>Ecdysozoa</taxon>
        <taxon>Arthropoda</taxon>
        <taxon>Hexapoda</taxon>
        <taxon>Insecta</taxon>
        <taxon>Pterygota</taxon>
        <taxon>Neoptera</taxon>
        <taxon>Endopterygota</taxon>
        <taxon>Coleoptera</taxon>
        <taxon>Polyphaga</taxon>
        <taxon>Cucujiformia</taxon>
        <taxon>Tenebrionidae</taxon>
        <taxon>Tenebrio</taxon>
    </lineage>
</organism>
<evidence type="ECO:0000256" key="1">
    <source>
        <dbReference type="SAM" id="MobiDB-lite"/>
    </source>
</evidence>
<keyword evidence="4" id="KW-1185">Reference proteome</keyword>
<evidence type="ECO:0000259" key="2">
    <source>
        <dbReference type="PROSITE" id="PS51029"/>
    </source>
</evidence>
<dbReference type="InterPro" id="IPR006578">
    <property type="entry name" value="MADF-dom"/>
</dbReference>
<dbReference type="Pfam" id="PF10545">
    <property type="entry name" value="MADF_DNA_bdg"/>
    <property type="match status" value="1"/>
</dbReference>
<accession>A0A8J6HP11</accession>
<feature type="region of interest" description="Disordered" evidence="1">
    <location>
        <begin position="301"/>
        <end position="358"/>
    </location>
</feature>
<reference evidence="3" key="2">
    <citation type="submission" date="2021-08" db="EMBL/GenBank/DDBJ databases">
        <authorList>
            <person name="Eriksson T."/>
        </authorList>
    </citation>
    <scope>NUCLEOTIDE SEQUENCE</scope>
    <source>
        <strain evidence="3">Stoneville</strain>
        <tissue evidence="3">Whole head</tissue>
    </source>
</reference>
<name>A0A8J6HP11_TENMO</name>
<dbReference type="AlphaFoldDB" id="A0A8J6HP11"/>
<dbReference type="EMBL" id="JABDTM020020409">
    <property type="protein sequence ID" value="KAH0817053.1"/>
    <property type="molecule type" value="Genomic_DNA"/>
</dbReference>
<protein>
    <recommendedName>
        <fullName evidence="2">MADF domain-containing protein</fullName>
    </recommendedName>
</protein>
<feature type="domain" description="MADF" evidence="2">
    <location>
        <begin position="200"/>
        <end position="298"/>
    </location>
</feature>
<dbReference type="SMART" id="SM00595">
    <property type="entry name" value="MADF"/>
    <property type="match status" value="1"/>
</dbReference>
<sequence>MYNASSGSRSADNIRVSISGPYKVVWMRWLDCAVSRTSLSLSPPLSPAPTRSRAALQTAVLISSPRDAVPLRSAATAATNRGRFQHAPRIIRHDSFRLTDGTRHANPSKPLPVREMPDCFITAWSGRWASIGVATINSSPPLTFRSAQIVRSELRRPEEFRVGSQHSEKPNLNLVYLPGKMNNADGTDERFLWNQESTRDLIESYKKYPVLYAPNHDNYTDKTKRLEALKAIRREMIRHGRKITVEDIRKKIRVLRTQYARQLSKIKKSQLGRSKRGNVYKPRFWCFAQLEFLSNSDAASSVDCDSQADQDSESSHEEHGKETQEIHKEVGLVNRKESTSTRVSPEPSGFVPGGRNERVEDDLSTFGRLVEFELRKISSQQSLRKAKKEIINTLMDAQEICDD</sequence>
<dbReference type="PANTHER" id="PTHR21505">
    <property type="entry name" value="MADF DOMAIN-CONTAINING PROTEIN-RELATED"/>
    <property type="match status" value="1"/>
</dbReference>